<organism evidence="4 5">
    <name type="scientific">Paracoccus gahaiensis</name>
    <dbReference type="NCBI Taxonomy" id="1706839"/>
    <lineage>
        <taxon>Bacteria</taxon>
        <taxon>Pseudomonadati</taxon>
        <taxon>Pseudomonadota</taxon>
        <taxon>Alphaproteobacteria</taxon>
        <taxon>Rhodobacterales</taxon>
        <taxon>Paracoccaceae</taxon>
        <taxon>Paracoccus</taxon>
    </lineage>
</organism>
<dbReference type="PANTHER" id="PTHR13847">
    <property type="entry name" value="SARCOSINE DEHYDROGENASE-RELATED"/>
    <property type="match status" value="1"/>
</dbReference>
<protein>
    <submittedName>
        <fullName evidence="4">FAD-binding oxidoreductase</fullName>
    </submittedName>
</protein>
<evidence type="ECO:0000313" key="5">
    <source>
        <dbReference type="Proteomes" id="UP000309747"/>
    </source>
</evidence>
<name>A0A4U0R6R8_9RHOB</name>
<dbReference type="Proteomes" id="UP000309747">
    <property type="component" value="Unassembled WGS sequence"/>
</dbReference>
<dbReference type="InterPro" id="IPR006076">
    <property type="entry name" value="FAD-dep_OxRdtase"/>
</dbReference>
<dbReference type="Gene3D" id="3.30.9.10">
    <property type="entry name" value="D-Amino Acid Oxidase, subunit A, domain 2"/>
    <property type="match status" value="1"/>
</dbReference>
<dbReference type="GO" id="GO:0005886">
    <property type="term" value="C:plasma membrane"/>
    <property type="evidence" value="ECO:0007669"/>
    <property type="project" value="TreeGrafter"/>
</dbReference>
<sequence>MRPAPPIGPDTAPVHRADLPEAADVVVIGGGIAGVTTALYLARDGLRVVLCEKGVIAGEQSSRNWGWIRAQGRDEAEIPVMLDARRLWSSLAQELGDQLGLATCGVSFLAPDEAAMARYEGWLDIARAHGLDSRVIGRQALADMLPHRAGWAGALQTPSDMRAEPRQAVPAIARLAASEGVVIREHCAVRALDLQDGRVAGVVTEAGTIRTDRVLLAGGAWSGLFAGNAGLALPQLSVRATVAATDALPEFWSGAATDSRFAFRRRTDGGYTLAPGMAHDFWIGPAALRHMRAYLPMIRRDLRLTRLQGAAPKGYPDAWTTRRRWRPDAPSPFEAMRVLSPAPNSARVVRLQDDFGAAFPQIGRPRIRAAWAGMIDTLPDQVPVLDQTPLGGFFIATGLSGHGFGIGPGVGRVMADMMQGRSSAHDLSRFRFARFSDGSPVRLGPDL</sequence>
<accession>A0A4U0R6R8</accession>
<dbReference type="GO" id="GO:0008718">
    <property type="term" value="F:D-amino-acid dehydrogenase activity"/>
    <property type="evidence" value="ECO:0007669"/>
    <property type="project" value="TreeGrafter"/>
</dbReference>
<dbReference type="RefSeq" id="WP_136886691.1">
    <property type="nucleotide sequence ID" value="NZ_SUNI01000014.1"/>
</dbReference>
<keyword evidence="5" id="KW-1185">Reference proteome</keyword>
<comment type="similarity">
    <text evidence="1">Belongs to the DadA oxidoreductase family.</text>
</comment>
<dbReference type="Pfam" id="PF01266">
    <property type="entry name" value="DAO"/>
    <property type="match status" value="1"/>
</dbReference>
<evidence type="ECO:0000256" key="2">
    <source>
        <dbReference type="ARBA" id="ARBA00023002"/>
    </source>
</evidence>
<dbReference type="InterPro" id="IPR036188">
    <property type="entry name" value="FAD/NAD-bd_sf"/>
</dbReference>
<dbReference type="AlphaFoldDB" id="A0A4U0R6R8"/>
<reference evidence="4 5" key="1">
    <citation type="submission" date="2019-04" db="EMBL/GenBank/DDBJ databases">
        <authorList>
            <person name="Li J."/>
        </authorList>
    </citation>
    <scope>NUCLEOTIDE SEQUENCE [LARGE SCALE GENOMIC DNA]</scope>
    <source>
        <strain evidence="4 5">KCTC 42687</strain>
    </source>
</reference>
<feature type="domain" description="FAD dependent oxidoreductase" evidence="3">
    <location>
        <begin position="24"/>
        <end position="417"/>
    </location>
</feature>
<comment type="caution">
    <text evidence="4">The sequence shown here is derived from an EMBL/GenBank/DDBJ whole genome shotgun (WGS) entry which is preliminary data.</text>
</comment>
<keyword evidence="2" id="KW-0560">Oxidoreductase</keyword>
<evidence type="ECO:0000259" key="3">
    <source>
        <dbReference type="Pfam" id="PF01266"/>
    </source>
</evidence>
<evidence type="ECO:0000313" key="4">
    <source>
        <dbReference type="EMBL" id="TJZ90721.1"/>
    </source>
</evidence>
<evidence type="ECO:0000256" key="1">
    <source>
        <dbReference type="ARBA" id="ARBA00009410"/>
    </source>
</evidence>
<dbReference type="PANTHER" id="PTHR13847:SF280">
    <property type="entry name" value="D-AMINO ACID DEHYDROGENASE"/>
    <property type="match status" value="1"/>
</dbReference>
<dbReference type="OrthoDB" id="9787190at2"/>
<dbReference type="EMBL" id="SUNI01000014">
    <property type="protein sequence ID" value="TJZ90721.1"/>
    <property type="molecule type" value="Genomic_DNA"/>
</dbReference>
<dbReference type="GO" id="GO:0005737">
    <property type="term" value="C:cytoplasm"/>
    <property type="evidence" value="ECO:0007669"/>
    <property type="project" value="TreeGrafter"/>
</dbReference>
<dbReference type="GO" id="GO:0055130">
    <property type="term" value="P:D-alanine catabolic process"/>
    <property type="evidence" value="ECO:0007669"/>
    <property type="project" value="TreeGrafter"/>
</dbReference>
<gene>
    <name evidence="4" type="ORF">FA743_13815</name>
</gene>
<dbReference type="Gene3D" id="3.50.50.60">
    <property type="entry name" value="FAD/NAD(P)-binding domain"/>
    <property type="match status" value="1"/>
</dbReference>
<proteinExistence type="inferred from homology"/>
<dbReference type="SUPFAM" id="SSF51905">
    <property type="entry name" value="FAD/NAD(P)-binding domain"/>
    <property type="match status" value="1"/>
</dbReference>